<accession>A0AAF0U8V9</accession>
<feature type="compositionally biased region" description="Acidic residues" evidence="1">
    <location>
        <begin position="447"/>
        <end position="456"/>
    </location>
</feature>
<gene>
    <name evidence="3" type="ORF">MTR67_034725</name>
</gene>
<evidence type="ECO:0000256" key="1">
    <source>
        <dbReference type="SAM" id="MobiDB-lite"/>
    </source>
</evidence>
<feature type="region of interest" description="Disordered" evidence="1">
    <location>
        <begin position="310"/>
        <end position="504"/>
    </location>
</feature>
<evidence type="ECO:0000259" key="2">
    <source>
        <dbReference type="Pfam" id="PF14111"/>
    </source>
</evidence>
<keyword evidence="4" id="KW-1185">Reference proteome</keyword>
<proteinExistence type="predicted"/>
<dbReference type="Proteomes" id="UP001234989">
    <property type="component" value="Chromosome 8"/>
</dbReference>
<feature type="compositionally biased region" description="Basic and acidic residues" evidence="1">
    <location>
        <begin position="434"/>
        <end position="446"/>
    </location>
</feature>
<feature type="domain" description="DUF4283" evidence="2">
    <location>
        <begin position="26"/>
        <end position="114"/>
    </location>
</feature>
<feature type="compositionally biased region" description="Basic and acidic residues" evidence="1">
    <location>
        <begin position="354"/>
        <end position="368"/>
    </location>
</feature>
<feature type="compositionally biased region" description="Basic and acidic residues" evidence="1">
    <location>
        <begin position="494"/>
        <end position="504"/>
    </location>
</feature>
<evidence type="ECO:0000313" key="3">
    <source>
        <dbReference type="EMBL" id="WMV41340.1"/>
    </source>
</evidence>
<dbReference type="Pfam" id="PF14111">
    <property type="entry name" value="DUF4283"/>
    <property type="match status" value="1"/>
</dbReference>
<organism evidence="3 4">
    <name type="scientific">Solanum verrucosum</name>
    <dbReference type="NCBI Taxonomy" id="315347"/>
    <lineage>
        <taxon>Eukaryota</taxon>
        <taxon>Viridiplantae</taxon>
        <taxon>Streptophyta</taxon>
        <taxon>Embryophyta</taxon>
        <taxon>Tracheophyta</taxon>
        <taxon>Spermatophyta</taxon>
        <taxon>Magnoliopsida</taxon>
        <taxon>eudicotyledons</taxon>
        <taxon>Gunneridae</taxon>
        <taxon>Pentapetalae</taxon>
        <taxon>asterids</taxon>
        <taxon>lamiids</taxon>
        <taxon>Solanales</taxon>
        <taxon>Solanaceae</taxon>
        <taxon>Solanoideae</taxon>
        <taxon>Solaneae</taxon>
        <taxon>Solanum</taxon>
    </lineage>
</organism>
<feature type="compositionally biased region" description="Polar residues" evidence="1">
    <location>
        <begin position="390"/>
        <end position="401"/>
    </location>
</feature>
<name>A0AAF0U8V9_SOLVR</name>
<dbReference type="PANTHER" id="PTHR31286:SF179">
    <property type="entry name" value="RNASE H TYPE-1 DOMAIN-CONTAINING PROTEIN"/>
    <property type="match status" value="1"/>
</dbReference>
<evidence type="ECO:0000313" key="4">
    <source>
        <dbReference type="Proteomes" id="UP001234989"/>
    </source>
</evidence>
<protein>
    <recommendedName>
        <fullName evidence="2">DUF4283 domain-containing protein</fullName>
    </recommendedName>
</protein>
<sequence length="504" mass="57547">MKPVAYLHGEPRVIWEEDEVEQMIIKENLEFAVIGKFSYGWPDIQDLRKIIPKQCELKGECNIGLLSNRYILIRASCLEDYVNLLSKPAYYIMHKGWTYPMRTLKWDPLFDPEEETSTAIAWISFPALPPNFFVREAVFSLATAVGKPLQVDLATRNQTRPSCARVKVEVDLLREFPKRINVGVRKKSGDISEKWVKIKYDYVPKYCKNCKIQGHNDQECYVIHPELFPKDQKEGGTEKETGEDKRLAEQLKEGPRVGEQQQPKAKDQAGFKEQKNRRGGGWRSQDRGKPEQIWNKKNIQQERVEIVTENKFGALNNNEETGETREETLEQGAKDEKKQWEEEAGDLNSKTRGKVMEETTAKEHETPVDMKNGGLGGRLMGGEKMEGDARSSNMEDNNKYATSDKWGTDKGEEAGSTLDESNKGKAGSLPDLEDITKEEKQQRKEREEDEEIEENIADIAKSGDLSPRQINYLQSGVKRGKTGLPSLPLQVKTRSRDMPEDMSQ</sequence>
<reference evidence="3" key="1">
    <citation type="submission" date="2023-08" db="EMBL/GenBank/DDBJ databases">
        <title>A de novo genome assembly of Solanum verrucosum Schlechtendal, a Mexican diploid species geographically isolated from the other diploid A-genome species in potato relatives.</title>
        <authorList>
            <person name="Hosaka K."/>
        </authorList>
    </citation>
    <scope>NUCLEOTIDE SEQUENCE</scope>
    <source>
        <tissue evidence="3">Young leaves</tissue>
    </source>
</reference>
<feature type="compositionally biased region" description="Basic and acidic residues" evidence="1">
    <location>
        <begin position="322"/>
        <end position="341"/>
    </location>
</feature>
<dbReference type="InterPro" id="IPR040256">
    <property type="entry name" value="At4g02000-like"/>
</dbReference>
<dbReference type="InterPro" id="IPR025558">
    <property type="entry name" value="DUF4283"/>
</dbReference>
<feature type="region of interest" description="Disordered" evidence="1">
    <location>
        <begin position="252"/>
        <end position="297"/>
    </location>
</feature>
<dbReference type="AlphaFoldDB" id="A0AAF0U8V9"/>
<dbReference type="EMBL" id="CP133619">
    <property type="protein sequence ID" value="WMV41340.1"/>
    <property type="molecule type" value="Genomic_DNA"/>
</dbReference>
<dbReference type="PANTHER" id="PTHR31286">
    <property type="entry name" value="GLYCINE-RICH CELL WALL STRUCTURAL PROTEIN 1.8-LIKE"/>
    <property type="match status" value="1"/>
</dbReference>
<feature type="compositionally biased region" description="Basic and acidic residues" evidence="1">
    <location>
        <begin position="264"/>
        <end position="276"/>
    </location>
</feature>